<dbReference type="EC" id="3.4.24.-" evidence="6"/>
<keyword evidence="6" id="KW-0482">Metalloprotease</keyword>
<dbReference type="PROSITE" id="PS00674">
    <property type="entry name" value="AAA"/>
    <property type="match status" value="1"/>
</dbReference>
<evidence type="ECO:0000313" key="6">
    <source>
        <dbReference type="EMBL" id="EXJ09126.1"/>
    </source>
</evidence>
<dbReference type="InterPro" id="IPR003960">
    <property type="entry name" value="ATPase_AAA_CS"/>
</dbReference>
<keyword evidence="3" id="KW-0175">Coiled coil</keyword>
<dbReference type="InterPro" id="IPR050168">
    <property type="entry name" value="AAA_ATPase_domain"/>
</dbReference>
<dbReference type="SMART" id="SM00382">
    <property type="entry name" value="AAA"/>
    <property type="match status" value="1"/>
</dbReference>
<dbReference type="InterPro" id="IPR003593">
    <property type="entry name" value="AAA+_ATPase"/>
</dbReference>
<organism evidence="6 7">
    <name type="scientific">Nitrincola nitratireducens</name>
    <dbReference type="NCBI Taxonomy" id="1229521"/>
    <lineage>
        <taxon>Bacteria</taxon>
        <taxon>Pseudomonadati</taxon>
        <taxon>Pseudomonadota</taxon>
        <taxon>Gammaproteobacteria</taxon>
        <taxon>Oceanospirillales</taxon>
        <taxon>Oceanospirillaceae</taxon>
        <taxon>Nitrincola</taxon>
    </lineage>
</organism>
<dbReference type="Proteomes" id="UP000019464">
    <property type="component" value="Unassembled WGS sequence"/>
</dbReference>
<dbReference type="EMBL" id="AONB01000033">
    <property type="protein sequence ID" value="EXJ09126.1"/>
    <property type="molecule type" value="Genomic_DNA"/>
</dbReference>
<dbReference type="PATRIC" id="fig|1229521.3.peg.3978"/>
<evidence type="ECO:0000256" key="1">
    <source>
        <dbReference type="ARBA" id="ARBA00022741"/>
    </source>
</evidence>
<keyword evidence="2 4" id="KW-0067">ATP-binding</keyword>
<dbReference type="Gene3D" id="1.10.8.60">
    <property type="match status" value="1"/>
</dbReference>
<gene>
    <name evidence="6" type="primary">ftsH_3</name>
    <name evidence="6" type="ORF">D791_03956</name>
</gene>
<dbReference type="SUPFAM" id="SSF52540">
    <property type="entry name" value="P-loop containing nucleoside triphosphate hydrolases"/>
    <property type="match status" value="1"/>
</dbReference>
<dbReference type="GO" id="GO:0005524">
    <property type="term" value="F:ATP binding"/>
    <property type="evidence" value="ECO:0007669"/>
    <property type="project" value="UniProtKB-KW"/>
</dbReference>
<dbReference type="Gene3D" id="3.40.50.300">
    <property type="entry name" value="P-loop containing nucleotide triphosphate hydrolases"/>
    <property type="match status" value="1"/>
</dbReference>
<dbReference type="PANTHER" id="PTHR23077:SF171">
    <property type="entry name" value="NUCLEAR VALOSIN-CONTAINING PROTEIN-LIKE"/>
    <property type="match status" value="1"/>
</dbReference>
<accession>W9UWM1</accession>
<dbReference type="InterPro" id="IPR041569">
    <property type="entry name" value="AAA_lid_3"/>
</dbReference>
<dbReference type="STRING" id="1229521.D791_03956"/>
<dbReference type="GO" id="GO:0008237">
    <property type="term" value="F:metallopeptidase activity"/>
    <property type="evidence" value="ECO:0007669"/>
    <property type="project" value="UniProtKB-KW"/>
</dbReference>
<dbReference type="GO" id="GO:0016887">
    <property type="term" value="F:ATP hydrolysis activity"/>
    <property type="evidence" value="ECO:0007669"/>
    <property type="project" value="InterPro"/>
</dbReference>
<keyword evidence="7" id="KW-1185">Reference proteome</keyword>
<dbReference type="InterPro" id="IPR003959">
    <property type="entry name" value="ATPase_AAA_core"/>
</dbReference>
<keyword evidence="6" id="KW-0645">Protease</keyword>
<dbReference type="RefSeq" id="WP_051514677.1">
    <property type="nucleotide sequence ID" value="NZ_AONB01000033.1"/>
</dbReference>
<reference evidence="6 7" key="2">
    <citation type="journal article" date="2015" name="Syst. Appl. Microbiol.">
        <title>Nitrincola nitratireducens sp. nov. isolated from a haloalkaline crater lake.</title>
        <authorList>
            <person name="Singh A."/>
            <person name="Vaidya B."/>
            <person name="Tanuku N.R."/>
            <person name="Pinnaka A.K."/>
        </authorList>
    </citation>
    <scope>NUCLEOTIDE SEQUENCE [LARGE SCALE GENOMIC DNA]</scope>
    <source>
        <strain evidence="6 7">AK23</strain>
    </source>
</reference>
<proteinExistence type="inferred from homology"/>
<dbReference type="OrthoDB" id="9809379at2"/>
<keyword evidence="1 4" id="KW-0547">Nucleotide-binding</keyword>
<keyword evidence="6" id="KW-0378">Hydrolase</keyword>
<reference evidence="7" key="1">
    <citation type="submission" date="2012-11" db="EMBL/GenBank/DDBJ databases">
        <authorList>
            <person name="Singh A."/>
            <person name="Pinnaka A.K."/>
            <person name="Vaidya B."/>
        </authorList>
    </citation>
    <scope>NUCLEOTIDE SEQUENCE [LARGE SCALE GENOMIC DNA]</scope>
    <source>
        <strain evidence="7">AK23</strain>
    </source>
</reference>
<evidence type="ECO:0000256" key="3">
    <source>
        <dbReference type="ARBA" id="ARBA00023054"/>
    </source>
</evidence>
<evidence type="ECO:0000256" key="4">
    <source>
        <dbReference type="RuleBase" id="RU003651"/>
    </source>
</evidence>
<dbReference type="Pfam" id="PF17862">
    <property type="entry name" value="AAA_lid_3"/>
    <property type="match status" value="1"/>
</dbReference>
<protein>
    <submittedName>
        <fullName evidence="6">ATP-dependent zinc metalloprotease FtsH</fullName>
        <ecNumber evidence="6">3.4.24.-</ecNumber>
    </submittedName>
</protein>
<dbReference type="Pfam" id="PF00004">
    <property type="entry name" value="AAA"/>
    <property type="match status" value="1"/>
</dbReference>
<comment type="caution">
    <text evidence="6">The sequence shown here is derived from an EMBL/GenBank/DDBJ whole genome shotgun (WGS) entry which is preliminary data.</text>
</comment>
<comment type="similarity">
    <text evidence="4">Belongs to the AAA ATPase family.</text>
</comment>
<dbReference type="GO" id="GO:0006508">
    <property type="term" value="P:proteolysis"/>
    <property type="evidence" value="ECO:0007669"/>
    <property type="project" value="UniProtKB-KW"/>
</dbReference>
<evidence type="ECO:0000256" key="2">
    <source>
        <dbReference type="ARBA" id="ARBA00022840"/>
    </source>
</evidence>
<dbReference type="FunFam" id="3.40.50.300:FF:001025">
    <property type="entry name" value="ATPase family, AAA domain-containing 2B"/>
    <property type="match status" value="1"/>
</dbReference>
<sequence length="322" mass="35868">MSYDNPDAVPNQVTEYQLTRFEPANLKYRITFEQVGGLDELKRQARLKIIEPFRNPELFKKFKKQAGGGLLLYGPPGCGKTWFARALAGECQAAFFNVAISDILDMWMGNSEKNLQALFATARAHKPAVIFIDEMDALGRKRELLRHSSGMSNMINQFLAEMDGIDTNNENLLVIGATNAPWDVDSAFRRPGRFDRTLLVPPPDLSARSSILQQRLEELPIASLNYAELAEATTGFSGADLKGLVDQASETVLEAILESGKDEKITQALLLELAKSIQPSTLEWLDLARNVVEYANQGGQYQELADFLETQSGGKKRRMGFF</sequence>
<dbReference type="InterPro" id="IPR027417">
    <property type="entry name" value="P-loop_NTPase"/>
</dbReference>
<evidence type="ECO:0000259" key="5">
    <source>
        <dbReference type="SMART" id="SM00382"/>
    </source>
</evidence>
<dbReference type="AlphaFoldDB" id="W9UWM1"/>
<feature type="domain" description="AAA+ ATPase" evidence="5">
    <location>
        <begin position="66"/>
        <end position="204"/>
    </location>
</feature>
<evidence type="ECO:0000313" key="7">
    <source>
        <dbReference type="Proteomes" id="UP000019464"/>
    </source>
</evidence>
<dbReference type="PANTHER" id="PTHR23077">
    <property type="entry name" value="AAA-FAMILY ATPASE"/>
    <property type="match status" value="1"/>
</dbReference>
<name>W9UWM1_9GAMM</name>